<dbReference type="EMBL" id="BMEA01000002">
    <property type="protein sequence ID" value="GGB79245.1"/>
    <property type="molecule type" value="Genomic_DNA"/>
</dbReference>
<proteinExistence type="predicted"/>
<comment type="caution">
    <text evidence="1">The sequence shown here is derived from an EMBL/GenBank/DDBJ whole genome shotgun (WGS) entry which is preliminary data.</text>
</comment>
<reference evidence="1" key="1">
    <citation type="journal article" date="2014" name="Int. J. Syst. Evol. Microbiol.">
        <title>Complete genome sequence of Corynebacterium casei LMG S-19264T (=DSM 44701T), isolated from a smear-ripened cheese.</title>
        <authorList>
            <consortium name="US DOE Joint Genome Institute (JGI-PGF)"/>
            <person name="Walter F."/>
            <person name="Albersmeier A."/>
            <person name="Kalinowski J."/>
            <person name="Ruckert C."/>
        </authorList>
    </citation>
    <scope>NUCLEOTIDE SEQUENCE</scope>
    <source>
        <strain evidence="1">CGMCC 1.10749</strain>
    </source>
</reference>
<dbReference type="Proteomes" id="UP000628079">
    <property type="component" value="Unassembled WGS sequence"/>
</dbReference>
<sequence>MSREQFEAFGRTLEEAIDCIRQAVAGSPGDPVPWAVALRHCRGSEGDRSVFDECLRELDKADPHHYGARWEAMQFVCAKWFGSHDEMFDFAQRTVEAAPREARVQSLLLDAVLEHLAAEPSALRASPDRVEEAISRAQGWLDANPDPGHHLTSQTRNTLARVLFHLERPREAYEQLKAVGPYATAYPWRYWGDAREEFLTHRSHIVTMAAASS</sequence>
<dbReference type="SUPFAM" id="SSF48452">
    <property type="entry name" value="TPR-like"/>
    <property type="match status" value="1"/>
</dbReference>
<name>A0A8H9KR79_9MICO</name>
<evidence type="ECO:0000313" key="2">
    <source>
        <dbReference type="Proteomes" id="UP000628079"/>
    </source>
</evidence>
<dbReference type="Gene3D" id="1.25.40.10">
    <property type="entry name" value="Tetratricopeptide repeat domain"/>
    <property type="match status" value="1"/>
</dbReference>
<dbReference type="AlphaFoldDB" id="A0A8H9KR79"/>
<dbReference type="InterPro" id="IPR011990">
    <property type="entry name" value="TPR-like_helical_dom_sf"/>
</dbReference>
<reference evidence="1" key="2">
    <citation type="submission" date="2020-09" db="EMBL/GenBank/DDBJ databases">
        <authorList>
            <person name="Sun Q."/>
            <person name="Zhou Y."/>
        </authorList>
    </citation>
    <scope>NUCLEOTIDE SEQUENCE</scope>
    <source>
        <strain evidence="1">CGMCC 1.10749</strain>
    </source>
</reference>
<accession>A0A8H9KR79</accession>
<dbReference type="RefSeq" id="WP_052116800.1">
    <property type="nucleotide sequence ID" value="NZ_BMEA01000002.1"/>
</dbReference>
<protein>
    <recommendedName>
        <fullName evidence="3">Tetratricopeptide repeat protein</fullName>
    </recommendedName>
</protein>
<evidence type="ECO:0000313" key="1">
    <source>
        <dbReference type="EMBL" id="GGB79245.1"/>
    </source>
</evidence>
<evidence type="ECO:0008006" key="3">
    <source>
        <dbReference type="Google" id="ProtNLM"/>
    </source>
</evidence>
<organism evidence="1 2">
    <name type="scientific">Knoellia flava</name>
    <dbReference type="NCBI Taxonomy" id="913969"/>
    <lineage>
        <taxon>Bacteria</taxon>
        <taxon>Bacillati</taxon>
        <taxon>Actinomycetota</taxon>
        <taxon>Actinomycetes</taxon>
        <taxon>Micrococcales</taxon>
        <taxon>Intrasporangiaceae</taxon>
        <taxon>Knoellia</taxon>
    </lineage>
</organism>
<gene>
    <name evidence="1" type="ORF">GCM10011314_18530</name>
</gene>